<dbReference type="AlphaFoldDB" id="A0AAD9RF33"/>
<name>A0AAD9RF33_9HYME</name>
<reference evidence="1" key="1">
    <citation type="submission" date="2021-08" db="EMBL/GenBank/DDBJ databases">
        <authorList>
            <person name="Misof B."/>
            <person name="Oliver O."/>
            <person name="Podsiadlowski L."/>
            <person name="Donath A."/>
            <person name="Peters R."/>
            <person name="Mayer C."/>
            <person name="Rust J."/>
            <person name="Gunkel S."/>
            <person name="Lesny P."/>
            <person name="Martin S."/>
            <person name="Oeyen J.P."/>
            <person name="Petersen M."/>
            <person name="Panagiotis P."/>
            <person name="Wilbrandt J."/>
            <person name="Tanja T."/>
        </authorList>
    </citation>
    <scope>NUCLEOTIDE SEQUENCE</scope>
    <source>
        <strain evidence="1">GBR_01_08_01A</strain>
        <tissue evidence="1">Thorax + abdomen</tissue>
    </source>
</reference>
<proteinExistence type="predicted"/>
<reference evidence="1" key="2">
    <citation type="journal article" date="2023" name="Commun. Biol.">
        <title>Intrasexual cuticular hydrocarbon dimorphism in a wasp sheds light on hydrocarbon biosynthesis genes in Hymenoptera.</title>
        <authorList>
            <person name="Moris V.C."/>
            <person name="Podsiadlowski L."/>
            <person name="Martin S."/>
            <person name="Oeyen J.P."/>
            <person name="Donath A."/>
            <person name="Petersen M."/>
            <person name="Wilbrandt J."/>
            <person name="Misof B."/>
            <person name="Liedtke D."/>
            <person name="Thamm M."/>
            <person name="Scheiner R."/>
            <person name="Schmitt T."/>
            <person name="Niehuis O."/>
        </authorList>
    </citation>
    <scope>NUCLEOTIDE SEQUENCE</scope>
    <source>
        <strain evidence="1">GBR_01_08_01A</strain>
    </source>
</reference>
<gene>
    <name evidence="1" type="ORF">KPH14_012578</name>
</gene>
<evidence type="ECO:0000313" key="2">
    <source>
        <dbReference type="Proteomes" id="UP001258017"/>
    </source>
</evidence>
<dbReference type="EMBL" id="JAIFRP010000235">
    <property type="protein sequence ID" value="KAK2578549.1"/>
    <property type="molecule type" value="Genomic_DNA"/>
</dbReference>
<comment type="caution">
    <text evidence="1">The sequence shown here is derived from an EMBL/GenBank/DDBJ whole genome shotgun (WGS) entry which is preliminary data.</text>
</comment>
<protein>
    <submittedName>
        <fullName evidence="1">Uncharacterized protein</fullName>
    </submittedName>
</protein>
<keyword evidence="2" id="KW-1185">Reference proteome</keyword>
<evidence type="ECO:0000313" key="1">
    <source>
        <dbReference type="EMBL" id="KAK2578549.1"/>
    </source>
</evidence>
<sequence>MKISPLPLNNMQDYEIFINELTKVVVFKDHSSIENLKLYQNGRKRTRKKIHKKKREKFRNFCDSINPSKSVSEDFKFFNGLRNSLDRANTFSESNVTDKEAINNSFDKLASKTRQENRRLDHFLISRQPHSSRYADIFENDFLVEEYISSVNSFRTHTAPDVDLIGFNLIQRLPLKIHQKMLGFLIIF</sequence>
<dbReference type="Proteomes" id="UP001258017">
    <property type="component" value="Unassembled WGS sequence"/>
</dbReference>
<accession>A0AAD9RF33</accession>
<organism evidence="1 2">
    <name type="scientific">Odynerus spinipes</name>
    <dbReference type="NCBI Taxonomy" id="1348599"/>
    <lineage>
        <taxon>Eukaryota</taxon>
        <taxon>Metazoa</taxon>
        <taxon>Ecdysozoa</taxon>
        <taxon>Arthropoda</taxon>
        <taxon>Hexapoda</taxon>
        <taxon>Insecta</taxon>
        <taxon>Pterygota</taxon>
        <taxon>Neoptera</taxon>
        <taxon>Endopterygota</taxon>
        <taxon>Hymenoptera</taxon>
        <taxon>Apocrita</taxon>
        <taxon>Aculeata</taxon>
        <taxon>Vespoidea</taxon>
        <taxon>Vespidae</taxon>
        <taxon>Eumeninae</taxon>
        <taxon>Odynerus</taxon>
    </lineage>
</organism>